<sequence length="243" mass="26216">MSRPRGLIPALALGGALALAGLPASANESQRYEVYLGGLKAGDMQLEAQESGSSYSVRGRMQPGGVLGYMVKFLFQGQAQGGLTGAGSVRPARYEGKSQTRGRNNNVLIEFGPNAPRNVVLNPKPKPRPYRLDPTAQRNVVDPLSTAYDALRARPRGQICNRSWTVFDGLKTSRVTLSRPRQESGAVLCDGSLSRVGGYSPKDMAEAKSFPFTIHYVDAGDGTMKVSKFVTRSIFGTIVAHRR</sequence>
<keyword evidence="2" id="KW-0732">Signal</keyword>
<protein>
    <submittedName>
        <fullName evidence="3">DUF3108 domain-containing protein</fullName>
    </submittedName>
</protein>
<accession>A0A6B0TPP0</accession>
<evidence type="ECO:0000313" key="3">
    <source>
        <dbReference type="EMBL" id="MXU66577.1"/>
    </source>
</evidence>
<gene>
    <name evidence="3" type="ORF">GSH16_14095</name>
</gene>
<organism evidence="3 4">
    <name type="scientific">Oceanomicrobium pacificus</name>
    <dbReference type="NCBI Taxonomy" id="2692916"/>
    <lineage>
        <taxon>Bacteria</taxon>
        <taxon>Pseudomonadati</taxon>
        <taxon>Pseudomonadota</taxon>
        <taxon>Alphaproteobacteria</taxon>
        <taxon>Rhodobacterales</taxon>
        <taxon>Paracoccaceae</taxon>
        <taxon>Oceanomicrobium</taxon>
    </lineage>
</organism>
<evidence type="ECO:0000313" key="4">
    <source>
        <dbReference type="Proteomes" id="UP000436016"/>
    </source>
</evidence>
<proteinExistence type="predicted"/>
<dbReference type="EMBL" id="WUWG01000006">
    <property type="protein sequence ID" value="MXU66577.1"/>
    <property type="molecule type" value="Genomic_DNA"/>
</dbReference>
<feature type="signal peptide" evidence="2">
    <location>
        <begin position="1"/>
        <end position="26"/>
    </location>
</feature>
<keyword evidence="4" id="KW-1185">Reference proteome</keyword>
<dbReference type="Proteomes" id="UP000436016">
    <property type="component" value="Unassembled WGS sequence"/>
</dbReference>
<dbReference type="InterPro" id="IPR021457">
    <property type="entry name" value="DUF3108"/>
</dbReference>
<evidence type="ECO:0000256" key="2">
    <source>
        <dbReference type="SAM" id="SignalP"/>
    </source>
</evidence>
<feature type="chain" id="PRO_5025597771" evidence="2">
    <location>
        <begin position="27"/>
        <end position="243"/>
    </location>
</feature>
<reference evidence="3 4" key="1">
    <citation type="submission" date="2019-12" db="EMBL/GenBank/DDBJ databases">
        <title>Strain KN286 was isolated from seawater, which was collected from Caroline Seamount in the tropical western Pacific.</title>
        <authorList>
            <person name="Wang Q."/>
        </authorList>
    </citation>
    <scope>NUCLEOTIDE SEQUENCE [LARGE SCALE GENOMIC DNA]</scope>
    <source>
        <strain evidence="3 4">KN286</strain>
    </source>
</reference>
<comment type="caution">
    <text evidence="3">The sequence shown here is derived from an EMBL/GenBank/DDBJ whole genome shotgun (WGS) entry which is preliminary data.</text>
</comment>
<dbReference type="AlphaFoldDB" id="A0A6B0TPP0"/>
<name>A0A6B0TPP0_9RHOB</name>
<feature type="region of interest" description="Disordered" evidence="1">
    <location>
        <begin position="83"/>
        <end position="103"/>
    </location>
</feature>
<evidence type="ECO:0000256" key="1">
    <source>
        <dbReference type="SAM" id="MobiDB-lite"/>
    </source>
</evidence>
<dbReference type="RefSeq" id="WP_160856192.1">
    <property type="nucleotide sequence ID" value="NZ_WUWG01000006.1"/>
</dbReference>
<dbReference type="Pfam" id="PF11306">
    <property type="entry name" value="DUF3108"/>
    <property type="match status" value="1"/>
</dbReference>